<dbReference type="eggNOG" id="COG2836">
    <property type="taxonomic scope" value="Bacteria"/>
</dbReference>
<feature type="transmembrane region" description="Helical" evidence="1">
    <location>
        <begin position="163"/>
        <end position="186"/>
    </location>
</feature>
<evidence type="ECO:0000256" key="1">
    <source>
        <dbReference type="SAM" id="Phobius"/>
    </source>
</evidence>
<dbReference type="OrthoDB" id="9798690at2"/>
<dbReference type="HOGENOM" id="CLU_032635_0_0_6"/>
<evidence type="ECO:0000313" key="3">
    <source>
        <dbReference type="EMBL" id="AIY65476.1"/>
    </source>
</evidence>
<dbReference type="PANTHER" id="PTHR42208">
    <property type="entry name" value="HEAVY METAL TRANSPORTER-RELATED"/>
    <property type="match status" value="1"/>
</dbReference>
<dbReference type="Pfam" id="PF13386">
    <property type="entry name" value="DsbD_2"/>
    <property type="match status" value="1"/>
</dbReference>
<dbReference type="STRING" id="1348114.OM33_10195"/>
<feature type="transmembrane region" description="Helical" evidence="1">
    <location>
        <begin position="198"/>
        <end position="219"/>
    </location>
</feature>
<dbReference type="EMBL" id="CP009888">
    <property type="protein sequence ID" value="AIY65476.1"/>
    <property type="molecule type" value="Genomic_DNA"/>
</dbReference>
<feature type="transmembrane region" description="Helical" evidence="1">
    <location>
        <begin position="134"/>
        <end position="157"/>
    </location>
</feature>
<feature type="transmembrane region" description="Helical" evidence="1">
    <location>
        <begin position="6"/>
        <end position="33"/>
    </location>
</feature>
<keyword evidence="4" id="KW-1185">Reference proteome</keyword>
<protein>
    <submittedName>
        <fullName evidence="3">Cytochrome biogenesis protein</fullName>
    </submittedName>
</protein>
<dbReference type="PANTHER" id="PTHR42208:SF1">
    <property type="entry name" value="HEAVY METAL TRANSPORTER"/>
    <property type="match status" value="1"/>
</dbReference>
<dbReference type="AlphaFoldDB" id="A0A0A7EHD5"/>
<accession>A0A0A7EHD5</accession>
<reference evidence="3 4" key="1">
    <citation type="submission" date="2014-11" db="EMBL/GenBank/DDBJ databases">
        <title>Complete Genome Sequence of Pseudoalteromonas sp. Strain OCN003 Isolated from Kaneohe Bay, Oahu, Hawaii.</title>
        <authorList>
            <person name="Beurmann S."/>
            <person name="Videau P."/>
            <person name="Ushijima B."/>
            <person name="Smith A.M."/>
            <person name="Aeby G.S."/>
            <person name="Callahan S.M."/>
            <person name="Belcaid M."/>
        </authorList>
    </citation>
    <scope>NUCLEOTIDE SEQUENCE [LARGE SCALE GENOMIC DNA]</scope>
    <source>
        <strain evidence="3 4">OCN003</strain>
    </source>
</reference>
<dbReference type="InterPro" id="IPR039447">
    <property type="entry name" value="UreH-like_TM_dom"/>
</dbReference>
<sequence>MTTSQLISALIMGLLGSGHCLAMCGGVASSLTLAVKDKSQVKRYTLLYNLGRTLSYCIAGALAAGISQQFASRSTSFSFVLSVLSGVFMILVGLYIMRLTFSLNWIEKVGKFAIWQHLVKLNKRLLPVNSNAKALAYGMLWGWLPCGLVYSALLFSISMQSAVYGASFMLLFAIGTLPAMVGLAFAADKFKQILNHNAVRMVFGNIFIFYGLYLLIIALL</sequence>
<dbReference type="RefSeq" id="WP_038641398.1">
    <property type="nucleotide sequence ID" value="NZ_CP009888.1"/>
</dbReference>
<proteinExistence type="predicted"/>
<name>A0A0A7EHD5_9GAMM</name>
<feature type="domain" description="Urease accessory protein UreH-like transmembrane" evidence="2">
    <location>
        <begin position="9"/>
        <end position="213"/>
    </location>
</feature>
<keyword evidence="1" id="KW-0472">Membrane</keyword>
<gene>
    <name evidence="3" type="ORF">OM33_10195</name>
</gene>
<evidence type="ECO:0000313" key="4">
    <source>
        <dbReference type="Proteomes" id="UP000030341"/>
    </source>
</evidence>
<keyword evidence="1" id="KW-1133">Transmembrane helix</keyword>
<dbReference type="Proteomes" id="UP000030341">
    <property type="component" value="Chromosome 1"/>
</dbReference>
<organism evidence="3 4">
    <name type="scientific">Pseudoalteromonas piratica</name>
    <dbReference type="NCBI Taxonomy" id="1348114"/>
    <lineage>
        <taxon>Bacteria</taxon>
        <taxon>Pseudomonadati</taxon>
        <taxon>Pseudomonadota</taxon>
        <taxon>Gammaproteobacteria</taxon>
        <taxon>Alteromonadales</taxon>
        <taxon>Pseudoalteromonadaceae</taxon>
        <taxon>Pseudoalteromonas</taxon>
    </lineage>
</organism>
<evidence type="ECO:0000259" key="2">
    <source>
        <dbReference type="Pfam" id="PF13386"/>
    </source>
</evidence>
<feature type="transmembrane region" description="Helical" evidence="1">
    <location>
        <begin position="53"/>
        <end position="71"/>
    </location>
</feature>
<feature type="transmembrane region" description="Helical" evidence="1">
    <location>
        <begin position="77"/>
        <end position="97"/>
    </location>
</feature>
<dbReference type="KEGG" id="pseo:OM33_10195"/>
<keyword evidence="1" id="KW-0812">Transmembrane</keyword>